<evidence type="ECO:0000313" key="4">
    <source>
        <dbReference type="Proteomes" id="UP001140560"/>
    </source>
</evidence>
<feature type="region of interest" description="Disordered" evidence="1">
    <location>
        <begin position="627"/>
        <end position="654"/>
    </location>
</feature>
<protein>
    <recommendedName>
        <fullName evidence="2">DUF7708 domain-containing protein</fullName>
    </recommendedName>
</protein>
<comment type="caution">
    <text evidence="3">The sequence shown here is derived from an EMBL/GenBank/DDBJ whole genome shotgun (WGS) entry which is preliminary data.</text>
</comment>
<sequence length="654" mass="73587">MTDHPDFVARNLVRTYSDSLKNGQSAERAGSPPRQRLEDALVEEVERQDALAALLQDATSSPKTSAILKERYAELEATVEAFNDAFPDIGKENGSSRSLSWTTLNQTISRLQTQHEAKSKSGFQGKSRKGFHKVCEVVNNHMNALKLLPQGEKYTAPICGSLEMIVKASVNHERVGEEFAAALKEVDDIVRAVRRELSLYSAAFLMDLSVQLCCHIINFLAFPLKWYTQKRRSRLLASFNENLSEQYQGQIKEIRRISENIRRGVHYCSEAEIKGVARKVPELVSYFNDVVLSLQRDLQKREEERWGLFQQAIEEQNRRMREEPQDLFAKMSQLLTKNPEDELGEPMKQMLDREAYNFAAGMRELPVDDKDHSHPIIPSGGLTTQTIQLNHTSVFHSKIEVQEASMILRPFFDFDRISPPSVDENIYVEGESVQRLQTWTAQTSSSLLGIFGPVSHSSKNTAELLVSNYIRAAKGAGIPCVSYFCTITHESPPPGRTRETVGLVALLYGLLTQLILHLPLQLPEIPVIEREKVEALDGTLRTWHIALPLLSDLLASIEPPYLLIAIHGLELLEHEATAPYLESFLDALRQSSRMDTRDGPRLKVLIATSGMSQTLGERLSEEEICDISRGSAARKPGQARKGRQNMGEVDFPQE</sequence>
<dbReference type="PANTHER" id="PTHR40619:SF3">
    <property type="entry name" value="FUNGAL STAND N-TERMINAL GOODBYE DOMAIN-CONTAINING PROTEIN"/>
    <property type="match status" value="1"/>
</dbReference>
<dbReference type="PANTHER" id="PTHR40619">
    <property type="entry name" value="FUNGAL STAND N-TERMINAL GOODBYE DOMAIN-CONTAINING PROTEIN"/>
    <property type="match status" value="1"/>
</dbReference>
<accession>A0A9W8XZB3</accession>
<dbReference type="InterPro" id="IPR056125">
    <property type="entry name" value="DUF7708"/>
</dbReference>
<dbReference type="Pfam" id="PF24809">
    <property type="entry name" value="DUF7708"/>
    <property type="match status" value="1"/>
</dbReference>
<name>A0A9W8XZB3_9PLEO</name>
<dbReference type="OrthoDB" id="4840035at2759"/>
<proteinExistence type="predicted"/>
<organism evidence="3 4">
    <name type="scientific">Neocucurbitaria cava</name>
    <dbReference type="NCBI Taxonomy" id="798079"/>
    <lineage>
        <taxon>Eukaryota</taxon>
        <taxon>Fungi</taxon>
        <taxon>Dikarya</taxon>
        <taxon>Ascomycota</taxon>
        <taxon>Pezizomycotina</taxon>
        <taxon>Dothideomycetes</taxon>
        <taxon>Pleosporomycetidae</taxon>
        <taxon>Pleosporales</taxon>
        <taxon>Pleosporineae</taxon>
        <taxon>Cucurbitariaceae</taxon>
        <taxon>Neocucurbitaria</taxon>
    </lineage>
</organism>
<gene>
    <name evidence="3" type="ORF">N0V83_010378</name>
</gene>
<evidence type="ECO:0000256" key="1">
    <source>
        <dbReference type="SAM" id="MobiDB-lite"/>
    </source>
</evidence>
<evidence type="ECO:0000313" key="3">
    <source>
        <dbReference type="EMBL" id="KAJ4362285.1"/>
    </source>
</evidence>
<reference evidence="3" key="1">
    <citation type="submission" date="2022-10" db="EMBL/GenBank/DDBJ databases">
        <title>Tapping the CABI collections for fungal endophytes: first genome assemblies for Collariella, Neodidymelliopsis, Ascochyta clinopodiicola, Didymella pomorum, Didymosphaeria variabile, Neocosmospora piperis and Neocucurbitaria cava.</title>
        <authorList>
            <person name="Hill R."/>
        </authorList>
    </citation>
    <scope>NUCLEOTIDE SEQUENCE</scope>
    <source>
        <strain evidence="3">IMI 356814</strain>
    </source>
</reference>
<feature type="domain" description="DUF7708" evidence="2">
    <location>
        <begin position="131"/>
        <end position="272"/>
    </location>
</feature>
<dbReference type="AlphaFoldDB" id="A0A9W8XZB3"/>
<evidence type="ECO:0000259" key="2">
    <source>
        <dbReference type="Pfam" id="PF24809"/>
    </source>
</evidence>
<keyword evidence="4" id="KW-1185">Reference proteome</keyword>
<dbReference type="EMBL" id="JAPEUY010000021">
    <property type="protein sequence ID" value="KAJ4362285.1"/>
    <property type="molecule type" value="Genomic_DNA"/>
</dbReference>
<dbReference type="Proteomes" id="UP001140560">
    <property type="component" value="Unassembled WGS sequence"/>
</dbReference>